<keyword evidence="3" id="KW-1185">Reference proteome</keyword>
<dbReference type="OrthoDB" id="7861921at2"/>
<organism evidence="2 3">
    <name type="scientific">Profundibacter amoris</name>
    <dbReference type="NCBI Taxonomy" id="2171755"/>
    <lineage>
        <taxon>Bacteria</taxon>
        <taxon>Pseudomonadati</taxon>
        <taxon>Pseudomonadota</taxon>
        <taxon>Alphaproteobacteria</taxon>
        <taxon>Rhodobacterales</taxon>
        <taxon>Paracoccaceae</taxon>
        <taxon>Profundibacter</taxon>
    </lineage>
</organism>
<sequence>MTEIYETDTLRNRHLIDPVAFIAALVLAPLLVAALGFWLVIPVFAVLMGGLPYLLAGGPLLAYGLRYNEPSFYVFAGIGLLANTATPLLVFLFYIAKETPEAALSLAAMSFGFGLIFAPLWCGVFAILYRHMRRELYSHPL</sequence>
<keyword evidence="1" id="KW-1133">Transmembrane helix</keyword>
<feature type="transmembrane region" description="Helical" evidence="1">
    <location>
        <begin position="20"/>
        <end position="41"/>
    </location>
</feature>
<dbReference type="EMBL" id="CP032125">
    <property type="protein sequence ID" value="AXX99179.1"/>
    <property type="molecule type" value="Genomic_DNA"/>
</dbReference>
<evidence type="ECO:0000256" key="1">
    <source>
        <dbReference type="SAM" id="Phobius"/>
    </source>
</evidence>
<name>A0A347UK01_9RHOB</name>
<gene>
    <name evidence="2" type="ORF">BAR1_15300</name>
</gene>
<reference evidence="2 3" key="1">
    <citation type="submission" date="2018-09" db="EMBL/GenBank/DDBJ databases">
        <title>Profundibacter amoris BAR1 gen. nov., sp. nov., a new member of the Roseobacter clade isolated at Lokis Castle Vent Field on the Arctic Mid-Oceanic Ridge.</title>
        <authorList>
            <person name="Le Moine Bauer S."/>
            <person name="Sjoeberg A.G."/>
            <person name="L'Haridon S."/>
            <person name="Stokke R."/>
            <person name="Roalkvam I."/>
            <person name="Steen I.H."/>
            <person name="Dahle H."/>
        </authorList>
    </citation>
    <scope>NUCLEOTIDE SEQUENCE [LARGE SCALE GENOMIC DNA]</scope>
    <source>
        <strain evidence="2 3">BAR1</strain>
    </source>
</reference>
<dbReference type="KEGG" id="pamo:BAR1_15300"/>
<feature type="transmembrane region" description="Helical" evidence="1">
    <location>
        <begin position="72"/>
        <end position="96"/>
    </location>
</feature>
<dbReference type="Proteomes" id="UP000261704">
    <property type="component" value="Chromosome"/>
</dbReference>
<feature type="transmembrane region" description="Helical" evidence="1">
    <location>
        <begin position="102"/>
        <end position="129"/>
    </location>
</feature>
<dbReference type="RefSeq" id="WP_118943831.1">
    <property type="nucleotide sequence ID" value="NZ_CP032125.1"/>
</dbReference>
<evidence type="ECO:0000313" key="2">
    <source>
        <dbReference type="EMBL" id="AXX99179.1"/>
    </source>
</evidence>
<evidence type="ECO:0000313" key="3">
    <source>
        <dbReference type="Proteomes" id="UP000261704"/>
    </source>
</evidence>
<feature type="transmembrane region" description="Helical" evidence="1">
    <location>
        <begin position="47"/>
        <end position="65"/>
    </location>
</feature>
<keyword evidence="1" id="KW-0472">Membrane</keyword>
<accession>A0A347UK01</accession>
<protein>
    <submittedName>
        <fullName evidence="2">Uncharacterized protein</fullName>
    </submittedName>
</protein>
<dbReference type="AlphaFoldDB" id="A0A347UK01"/>
<proteinExistence type="predicted"/>
<keyword evidence="1" id="KW-0812">Transmembrane</keyword>